<gene>
    <name evidence="1" type="ORF">S01H4_62176</name>
</gene>
<dbReference type="AlphaFoldDB" id="X1EA02"/>
<dbReference type="SUPFAM" id="SSF56235">
    <property type="entry name" value="N-terminal nucleophile aminohydrolases (Ntn hydrolases)"/>
    <property type="match status" value="1"/>
</dbReference>
<name>X1EA02_9ZZZZ</name>
<dbReference type="InterPro" id="IPR002692">
    <property type="entry name" value="S45"/>
</dbReference>
<organism evidence="1">
    <name type="scientific">marine sediment metagenome</name>
    <dbReference type="NCBI Taxonomy" id="412755"/>
    <lineage>
        <taxon>unclassified sequences</taxon>
        <taxon>metagenomes</taxon>
        <taxon>ecological metagenomes</taxon>
    </lineage>
</organism>
<dbReference type="EMBL" id="BART01037046">
    <property type="protein sequence ID" value="GAH05478.1"/>
    <property type="molecule type" value="Genomic_DNA"/>
</dbReference>
<proteinExistence type="predicted"/>
<protein>
    <submittedName>
        <fullName evidence="1">Uncharacterized protein</fullName>
    </submittedName>
</protein>
<dbReference type="Gene3D" id="3.60.20.10">
    <property type="entry name" value="Glutamine Phosphoribosylpyrophosphate, subunit 1, domain 1"/>
    <property type="match status" value="1"/>
</dbReference>
<feature type="non-terminal residue" evidence="1">
    <location>
        <position position="57"/>
    </location>
</feature>
<dbReference type="GO" id="GO:0017000">
    <property type="term" value="P:antibiotic biosynthetic process"/>
    <property type="evidence" value="ECO:0007669"/>
    <property type="project" value="InterPro"/>
</dbReference>
<sequence>MSSVFSNFLTEIKKIDSQRELIEFQNENIIGSNNWVVDGTLSNTGKPILCNDMHLAW</sequence>
<dbReference type="GO" id="GO:0016787">
    <property type="term" value="F:hydrolase activity"/>
    <property type="evidence" value="ECO:0007669"/>
    <property type="project" value="InterPro"/>
</dbReference>
<accession>X1EA02</accession>
<reference evidence="1" key="1">
    <citation type="journal article" date="2014" name="Front. Microbiol.">
        <title>High frequency of phylogenetically diverse reductive dehalogenase-homologous genes in deep subseafloor sedimentary metagenomes.</title>
        <authorList>
            <person name="Kawai M."/>
            <person name="Futagami T."/>
            <person name="Toyoda A."/>
            <person name="Takaki Y."/>
            <person name="Nishi S."/>
            <person name="Hori S."/>
            <person name="Arai W."/>
            <person name="Tsubouchi T."/>
            <person name="Morono Y."/>
            <person name="Uchiyama I."/>
            <person name="Ito T."/>
            <person name="Fujiyama A."/>
            <person name="Inagaki F."/>
            <person name="Takami H."/>
        </authorList>
    </citation>
    <scope>NUCLEOTIDE SEQUENCE</scope>
    <source>
        <strain evidence="1">Expedition CK06-06</strain>
    </source>
</reference>
<dbReference type="InterPro" id="IPR029055">
    <property type="entry name" value="Ntn_hydrolases_N"/>
</dbReference>
<dbReference type="Pfam" id="PF01804">
    <property type="entry name" value="Penicil_amidase"/>
    <property type="match status" value="1"/>
</dbReference>
<evidence type="ECO:0000313" key="1">
    <source>
        <dbReference type="EMBL" id="GAH05478.1"/>
    </source>
</evidence>
<comment type="caution">
    <text evidence="1">The sequence shown here is derived from an EMBL/GenBank/DDBJ whole genome shotgun (WGS) entry which is preliminary data.</text>
</comment>